<dbReference type="InParanoid" id="A0A2T3A4Z1"/>
<proteinExistence type="predicted"/>
<dbReference type="Proteomes" id="UP000241462">
    <property type="component" value="Unassembled WGS sequence"/>
</dbReference>
<evidence type="ECO:0000313" key="1">
    <source>
        <dbReference type="EMBL" id="PSR82901.1"/>
    </source>
</evidence>
<reference evidence="1 2" key="1">
    <citation type="journal article" date="2018" name="Mycol. Prog.">
        <title>Coniella lustricola, a new species from submerged detritus.</title>
        <authorList>
            <person name="Raudabaugh D.B."/>
            <person name="Iturriaga T."/>
            <person name="Carver A."/>
            <person name="Mondo S."/>
            <person name="Pangilinan J."/>
            <person name="Lipzen A."/>
            <person name="He G."/>
            <person name="Amirebrahimi M."/>
            <person name="Grigoriev I.V."/>
            <person name="Miller A.N."/>
        </authorList>
    </citation>
    <scope>NUCLEOTIDE SEQUENCE [LARGE SCALE GENOMIC DNA]</scope>
    <source>
        <strain evidence="1 2">B22-T-1</strain>
    </source>
</reference>
<gene>
    <name evidence="1" type="ORF">BD289DRAFT_293183</name>
</gene>
<sequence>MKKVAVKTRREKSIRGGRHARYLSHLDVIWKPGTTESQSLIGLINPDSRFVSARKHSRDGLVQLSLRPWVICFVMMLGRKSLALGRWKPTRGCGEWGPPWGPHNGNRATDISEQMKTCSAKPVVETVVVKMVALPRRACTVVAAAATHSSLVTGQSPWPAHKLFTSLRNKGSALVWHALWVRLCLVLESFLFVHSGNGKGGCACGWPI</sequence>
<dbReference type="EMBL" id="KZ678467">
    <property type="protein sequence ID" value="PSR82901.1"/>
    <property type="molecule type" value="Genomic_DNA"/>
</dbReference>
<keyword evidence="2" id="KW-1185">Reference proteome</keyword>
<protein>
    <submittedName>
        <fullName evidence="1">Uncharacterized protein</fullName>
    </submittedName>
</protein>
<organism evidence="1 2">
    <name type="scientific">Coniella lustricola</name>
    <dbReference type="NCBI Taxonomy" id="2025994"/>
    <lineage>
        <taxon>Eukaryota</taxon>
        <taxon>Fungi</taxon>
        <taxon>Dikarya</taxon>
        <taxon>Ascomycota</taxon>
        <taxon>Pezizomycotina</taxon>
        <taxon>Sordariomycetes</taxon>
        <taxon>Sordariomycetidae</taxon>
        <taxon>Diaporthales</taxon>
        <taxon>Schizoparmaceae</taxon>
        <taxon>Coniella</taxon>
    </lineage>
</organism>
<accession>A0A2T3A4Z1</accession>
<dbReference type="AlphaFoldDB" id="A0A2T3A4Z1"/>
<name>A0A2T3A4Z1_9PEZI</name>
<evidence type="ECO:0000313" key="2">
    <source>
        <dbReference type="Proteomes" id="UP000241462"/>
    </source>
</evidence>